<feature type="region of interest" description="Disordered" evidence="7">
    <location>
        <begin position="225"/>
        <end position="251"/>
    </location>
</feature>
<comment type="similarity">
    <text evidence="2 6">Belongs to the RRP36 family.</text>
</comment>
<dbReference type="Proteomes" id="UP001208570">
    <property type="component" value="Unassembled WGS sequence"/>
</dbReference>
<keyword evidence="9" id="KW-1185">Reference proteome</keyword>
<comment type="subcellular location">
    <subcellularLocation>
        <location evidence="1 6">Nucleus</location>
        <location evidence="1 6">Nucleolus</location>
    </subcellularLocation>
</comment>
<feature type="compositionally biased region" description="Acidic residues" evidence="7">
    <location>
        <begin position="97"/>
        <end position="110"/>
    </location>
</feature>
<feature type="compositionally biased region" description="Basic and acidic residues" evidence="7">
    <location>
        <begin position="126"/>
        <end position="136"/>
    </location>
</feature>
<organism evidence="8 9">
    <name type="scientific">Paralvinella palmiformis</name>
    <dbReference type="NCBI Taxonomy" id="53620"/>
    <lineage>
        <taxon>Eukaryota</taxon>
        <taxon>Metazoa</taxon>
        <taxon>Spiralia</taxon>
        <taxon>Lophotrochozoa</taxon>
        <taxon>Annelida</taxon>
        <taxon>Polychaeta</taxon>
        <taxon>Sedentaria</taxon>
        <taxon>Canalipalpata</taxon>
        <taxon>Terebellida</taxon>
        <taxon>Terebelliformia</taxon>
        <taxon>Alvinellidae</taxon>
        <taxon>Paralvinella</taxon>
    </lineage>
</organism>
<evidence type="ECO:0000256" key="2">
    <source>
        <dbReference type="ARBA" id="ARBA00009418"/>
    </source>
</evidence>
<reference evidence="8" key="1">
    <citation type="journal article" date="2023" name="Mol. Biol. Evol.">
        <title>Third-Generation Sequencing Reveals the Adaptive Role of the Epigenome in Three Deep-Sea Polychaetes.</title>
        <authorList>
            <person name="Perez M."/>
            <person name="Aroh O."/>
            <person name="Sun Y."/>
            <person name="Lan Y."/>
            <person name="Juniper S.K."/>
            <person name="Young C.R."/>
            <person name="Angers B."/>
            <person name="Qian P.Y."/>
        </authorList>
    </citation>
    <scope>NUCLEOTIDE SEQUENCE</scope>
    <source>
        <strain evidence="8">P08H-3</strain>
    </source>
</reference>
<evidence type="ECO:0000256" key="5">
    <source>
        <dbReference type="ARBA" id="ARBA00023242"/>
    </source>
</evidence>
<evidence type="ECO:0000313" key="9">
    <source>
        <dbReference type="Proteomes" id="UP001208570"/>
    </source>
</evidence>
<evidence type="ECO:0000256" key="7">
    <source>
        <dbReference type="SAM" id="MobiDB-lite"/>
    </source>
</evidence>
<keyword evidence="3 6" id="KW-0690">Ribosome biogenesis</keyword>
<dbReference type="GO" id="GO:0000462">
    <property type="term" value="P:maturation of SSU-rRNA from tricistronic rRNA transcript (SSU-rRNA, 5.8S rRNA, LSU-rRNA)"/>
    <property type="evidence" value="ECO:0007669"/>
    <property type="project" value="TreeGrafter"/>
</dbReference>
<keyword evidence="5 6" id="KW-0539">Nucleus</keyword>
<accession>A0AAD9KHH9</accession>
<comment type="caution">
    <text evidence="8">The sequence shown here is derived from an EMBL/GenBank/DDBJ whole genome shotgun (WGS) entry which is preliminary data.</text>
</comment>
<feature type="region of interest" description="Disordered" evidence="7">
    <location>
        <begin position="1"/>
        <end position="24"/>
    </location>
</feature>
<proteinExistence type="inferred from homology"/>
<feature type="compositionally biased region" description="Basic and acidic residues" evidence="7">
    <location>
        <begin position="180"/>
        <end position="192"/>
    </location>
</feature>
<comment type="subunit">
    <text evidence="6">Associates with 90S and pre-40S pre-ribosomal particles.</text>
</comment>
<dbReference type="EMBL" id="JAODUP010000001">
    <property type="protein sequence ID" value="KAK2170638.1"/>
    <property type="molecule type" value="Genomic_DNA"/>
</dbReference>
<evidence type="ECO:0000313" key="8">
    <source>
        <dbReference type="EMBL" id="KAK2170638.1"/>
    </source>
</evidence>
<dbReference type="Pfam" id="PF06102">
    <property type="entry name" value="RRP36"/>
    <property type="match status" value="1"/>
</dbReference>
<dbReference type="GO" id="GO:0030686">
    <property type="term" value="C:90S preribosome"/>
    <property type="evidence" value="ECO:0007669"/>
    <property type="project" value="TreeGrafter"/>
</dbReference>
<protein>
    <recommendedName>
        <fullName evidence="6">rRNA biogenesis protein RRP36</fullName>
    </recommendedName>
</protein>
<evidence type="ECO:0000256" key="1">
    <source>
        <dbReference type="ARBA" id="ARBA00004604"/>
    </source>
</evidence>
<name>A0AAD9KHH9_9ANNE</name>
<dbReference type="PANTHER" id="PTHR21738:SF0">
    <property type="entry name" value="RIBOSOMAL RNA PROCESSING PROTEIN 36 HOMOLOG"/>
    <property type="match status" value="1"/>
</dbReference>
<feature type="region of interest" description="Disordered" evidence="7">
    <location>
        <begin position="47"/>
        <end position="192"/>
    </location>
</feature>
<feature type="compositionally biased region" description="Acidic residues" evidence="7">
    <location>
        <begin position="53"/>
        <end position="70"/>
    </location>
</feature>
<feature type="compositionally biased region" description="Low complexity" evidence="7">
    <location>
        <begin position="149"/>
        <end position="158"/>
    </location>
</feature>
<keyword evidence="4 6" id="KW-0698">rRNA processing</keyword>
<dbReference type="GO" id="GO:0005730">
    <property type="term" value="C:nucleolus"/>
    <property type="evidence" value="ECO:0007669"/>
    <property type="project" value="UniProtKB-SubCell"/>
</dbReference>
<dbReference type="AlphaFoldDB" id="A0AAD9KHH9"/>
<dbReference type="InterPro" id="IPR009292">
    <property type="entry name" value="RRP36"/>
</dbReference>
<comment type="function">
    <text evidence="6">Component of the 90S pre-ribosome involved in the maturation of rRNAs. Required for early cleavages of the pre-RNAs in the 40S ribosomal subunit maturation pathway.</text>
</comment>
<keyword evidence="6" id="KW-0687">Ribonucleoprotein</keyword>
<evidence type="ECO:0000256" key="6">
    <source>
        <dbReference type="RuleBase" id="RU368027"/>
    </source>
</evidence>
<dbReference type="PANTHER" id="PTHR21738">
    <property type="entry name" value="RIBOSOMAL RNA PROCESSING PROTEIN 36 HOMOLOG"/>
    <property type="match status" value="1"/>
</dbReference>
<evidence type="ECO:0000256" key="3">
    <source>
        <dbReference type="ARBA" id="ARBA00022517"/>
    </source>
</evidence>
<sequence length="271" mass="30612">MTSKKLKKHLTDSKSFDSNSDSDEIEEFTTKFMSHMKKISVEKIMNLNKVDSDSEMTTDDDDDSECDDSDIVSNSLTSCDRDLTSYGRFIESQKLADDEEEEDDDDDEGDSVSSHDESESGISSDEESKNEIHQEAGADNSKDEEDSISDTGGTSSDDSSQKSKHRKHLVPNEGSSTEEDSGRTTEKDPFKQLQKELADMPFTELQKLKEKIGIKAYNQAVFGSSTGRSGKKVFKRENKNRPTEMSSKRPVPRHREVIQVKKRVWFICCFL</sequence>
<evidence type="ECO:0000256" key="4">
    <source>
        <dbReference type="ARBA" id="ARBA00022552"/>
    </source>
</evidence>
<gene>
    <name evidence="8" type="ORF">LSH36_1g01053</name>
</gene>